<dbReference type="InterPro" id="IPR007037">
    <property type="entry name" value="SIP_rossman_dom"/>
</dbReference>
<protein>
    <submittedName>
        <fullName evidence="3">NADPH-dependent ferric siderophore reductase</fullName>
    </submittedName>
</protein>
<evidence type="ECO:0000313" key="4">
    <source>
        <dbReference type="Proteomes" id="UP000239709"/>
    </source>
</evidence>
<dbReference type="InterPro" id="IPR017927">
    <property type="entry name" value="FAD-bd_FR_type"/>
</dbReference>
<dbReference type="GO" id="GO:0016491">
    <property type="term" value="F:oxidoreductase activity"/>
    <property type="evidence" value="ECO:0007669"/>
    <property type="project" value="InterPro"/>
</dbReference>
<dbReference type="InterPro" id="IPR017938">
    <property type="entry name" value="Riboflavin_synthase-like_b-brl"/>
</dbReference>
<sequence>MTLSTNQAVNVNSPSPSVARRVERVRHVLQFRDVQVARVEPIGPDFVRVVFSGESLADFVSQGFDDHVKFILARPGAAADAPPDRRDYTPRAWSTERRELSIDFALHGTGVASDWARQAAPGQSVVIAGPRGSMVVPTDYDWHLLIGDATAAPAIGRRLAELPKGARVIVVAQLADTAILEVERSAAQVELHQVASGDAMLSALASLAPRSGEGYIWAAGEAATMARVRDLVLHTQGHPKEAMRIAAYWKLGADNFEHEDLQ</sequence>
<organism evidence="3 4">
    <name type="scientific">Ottowia oryzae</name>
    <dbReference type="NCBI Taxonomy" id="2109914"/>
    <lineage>
        <taxon>Bacteria</taxon>
        <taxon>Pseudomonadati</taxon>
        <taxon>Pseudomonadota</taxon>
        <taxon>Betaproteobacteria</taxon>
        <taxon>Burkholderiales</taxon>
        <taxon>Comamonadaceae</taxon>
        <taxon>Ottowia</taxon>
    </lineage>
</organism>
<name>A0A2S0MHX3_9BURK</name>
<comment type="similarity">
    <text evidence="1">Belongs to the SIP oxidoreductase family.</text>
</comment>
<dbReference type="SUPFAM" id="SSF63380">
    <property type="entry name" value="Riboflavin synthase domain-like"/>
    <property type="match status" value="1"/>
</dbReference>
<dbReference type="InterPro" id="IPR039261">
    <property type="entry name" value="FNR_nucleotide-bd"/>
</dbReference>
<gene>
    <name evidence="3" type="ORF">C6570_15570</name>
</gene>
<dbReference type="KEGG" id="otk:C6570_15570"/>
<dbReference type="OrthoDB" id="9814826at2"/>
<dbReference type="Gene3D" id="3.40.50.80">
    <property type="entry name" value="Nucleotide-binding domain of ferredoxin-NADP reductase (FNR) module"/>
    <property type="match status" value="1"/>
</dbReference>
<dbReference type="EMBL" id="CP027666">
    <property type="protein sequence ID" value="AVO35480.1"/>
    <property type="molecule type" value="Genomic_DNA"/>
</dbReference>
<accession>A0A2S0MHX3</accession>
<feature type="domain" description="FAD-binding FR-type" evidence="2">
    <location>
        <begin position="29"/>
        <end position="137"/>
    </location>
</feature>
<dbReference type="AlphaFoldDB" id="A0A2S0MHX3"/>
<dbReference type="Gene3D" id="2.40.30.10">
    <property type="entry name" value="Translation factors"/>
    <property type="match status" value="1"/>
</dbReference>
<evidence type="ECO:0000259" key="2">
    <source>
        <dbReference type="PROSITE" id="PS51384"/>
    </source>
</evidence>
<dbReference type="InterPro" id="IPR039374">
    <property type="entry name" value="SIP_fam"/>
</dbReference>
<evidence type="ECO:0000313" key="3">
    <source>
        <dbReference type="EMBL" id="AVO35480.1"/>
    </source>
</evidence>
<evidence type="ECO:0000256" key="1">
    <source>
        <dbReference type="ARBA" id="ARBA00035644"/>
    </source>
</evidence>
<dbReference type="Proteomes" id="UP000239709">
    <property type="component" value="Chromosome"/>
</dbReference>
<dbReference type="InterPro" id="IPR013113">
    <property type="entry name" value="SIP_FAD-bd"/>
</dbReference>
<dbReference type="Pfam" id="PF04954">
    <property type="entry name" value="SIP"/>
    <property type="match status" value="1"/>
</dbReference>
<proteinExistence type="inferred from homology"/>
<dbReference type="PROSITE" id="PS51384">
    <property type="entry name" value="FAD_FR"/>
    <property type="match status" value="1"/>
</dbReference>
<dbReference type="PANTHER" id="PTHR30157">
    <property type="entry name" value="FERRIC REDUCTASE, NADPH-DEPENDENT"/>
    <property type="match status" value="1"/>
</dbReference>
<reference evidence="3 4" key="1">
    <citation type="submission" date="2018-03" db="EMBL/GenBank/DDBJ databases">
        <title>Genome sequencing of Ottowia sp.</title>
        <authorList>
            <person name="Kim S.-J."/>
            <person name="Heo J."/>
            <person name="Kwon S.-W."/>
        </authorList>
    </citation>
    <scope>NUCLEOTIDE SEQUENCE [LARGE SCALE GENOMIC DNA]</scope>
    <source>
        <strain evidence="3 4">KADR8-3</strain>
    </source>
</reference>
<dbReference type="CDD" id="cd06193">
    <property type="entry name" value="siderophore_interacting"/>
    <property type="match status" value="1"/>
</dbReference>
<dbReference type="RefSeq" id="WP_106704028.1">
    <property type="nucleotide sequence ID" value="NZ_CP027666.1"/>
</dbReference>
<dbReference type="PANTHER" id="PTHR30157:SF0">
    <property type="entry name" value="NADPH-DEPENDENT FERRIC-CHELATE REDUCTASE"/>
    <property type="match status" value="1"/>
</dbReference>
<dbReference type="Pfam" id="PF08021">
    <property type="entry name" value="FAD_binding_9"/>
    <property type="match status" value="1"/>
</dbReference>
<keyword evidence="4" id="KW-1185">Reference proteome</keyword>